<keyword evidence="2" id="KW-0805">Transcription regulation</keyword>
<evidence type="ECO:0000256" key="3">
    <source>
        <dbReference type="ARBA" id="ARBA00023125"/>
    </source>
</evidence>
<dbReference type="PANTHER" id="PTHR30537:SF5">
    <property type="entry name" value="HTH-TYPE TRANSCRIPTIONAL ACTIVATOR TTDR-RELATED"/>
    <property type="match status" value="1"/>
</dbReference>
<dbReference type="Pfam" id="PF00126">
    <property type="entry name" value="HTH_1"/>
    <property type="match status" value="1"/>
</dbReference>
<dbReference type="Gene3D" id="1.10.10.10">
    <property type="entry name" value="Winged helix-like DNA-binding domain superfamily/Winged helix DNA-binding domain"/>
    <property type="match status" value="1"/>
</dbReference>
<accession>A0A158HR48</accession>
<gene>
    <name evidence="6" type="ORF">AWB69_04717</name>
</gene>
<evidence type="ECO:0000256" key="2">
    <source>
        <dbReference type="ARBA" id="ARBA00023015"/>
    </source>
</evidence>
<keyword evidence="4" id="KW-0804">Transcription</keyword>
<dbReference type="InterPro" id="IPR000847">
    <property type="entry name" value="LysR_HTH_N"/>
</dbReference>
<keyword evidence="3" id="KW-0238">DNA-binding</keyword>
<protein>
    <submittedName>
        <fullName evidence="6">LysR family transcriptional regulator</fullName>
    </submittedName>
</protein>
<proteinExistence type="inferred from homology"/>
<evidence type="ECO:0000256" key="1">
    <source>
        <dbReference type="ARBA" id="ARBA00009437"/>
    </source>
</evidence>
<dbReference type="InterPro" id="IPR036388">
    <property type="entry name" value="WH-like_DNA-bd_sf"/>
</dbReference>
<dbReference type="AlphaFoldDB" id="A0A158HR48"/>
<dbReference type="FunFam" id="1.10.10.10:FF:000001">
    <property type="entry name" value="LysR family transcriptional regulator"/>
    <property type="match status" value="1"/>
</dbReference>
<comment type="similarity">
    <text evidence="1">Belongs to the LysR transcriptional regulatory family.</text>
</comment>
<dbReference type="Proteomes" id="UP000054683">
    <property type="component" value="Unassembled WGS sequence"/>
</dbReference>
<feature type="domain" description="HTH lysR-type" evidence="5">
    <location>
        <begin position="14"/>
        <end position="71"/>
    </location>
</feature>
<sequence>MNQEFIMEQCMDKDLLDGVAMFLAVAEHKSFTTAAARLQVSPTAVSKSIRLLERRHGVTLFQRTTRKVALTDAGVSLFERLRPAVEDIDGAFEALNSFRDNASGTLRITMTRSACTLLIEPMIEQFRVAHPDVHLDLTLDEGAADLVESGFDAGIRLGESLAKDMVALRLTPDAVWSVVGSPAYFARAGRPRTPQDLMNHEGIQYRFVKSGVVHRWDFQVDGRKVMIDIGSRLTVNDRAALIKFSRMGLGLAYVADFEAGRELAIGELEQVLLPFTPPGDGLYLYFPVRTQSQAKLRAFIDALKPERSTKR</sequence>
<evidence type="ECO:0000259" key="5">
    <source>
        <dbReference type="PROSITE" id="PS50931"/>
    </source>
</evidence>
<dbReference type="SUPFAM" id="SSF46785">
    <property type="entry name" value="Winged helix' DNA-binding domain"/>
    <property type="match status" value="1"/>
</dbReference>
<dbReference type="PROSITE" id="PS50931">
    <property type="entry name" value="HTH_LYSR"/>
    <property type="match status" value="1"/>
</dbReference>
<evidence type="ECO:0000256" key="4">
    <source>
        <dbReference type="ARBA" id="ARBA00023163"/>
    </source>
</evidence>
<dbReference type="GO" id="GO:0003700">
    <property type="term" value="F:DNA-binding transcription factor activity"/>
    <property type="evidence" value="ECO:0007669"/>
    <property type="project" value="InterPro"/>
</dbReference>
<evidence type="ECO:0000313" key="6">
    <source>
        <dbReference type="EMBL" id="SAL46854.1"/>
    </source>
</evidence>
<dbReference type="Pfam" id="PF03466">
    <property type="entry name" value="LysR_substrate"/>
    <property type="match status" value="1"/>
</dbReference>
<dbReference type="InterPro" id="IPR058163">
    <property type="entry name" value="LysR-type_TF_proteobact-type"/>
</dbReference>
<evidence type="ECO:0000313" key="7">
    <source>
        <dbReference type="Proteomes" id="UP000054683"/>
    </source>
</evidence>
<dbReference type="Gene3D" id="3.40.190.290">
    <property type="match status" value="1"/>
</dbReference>
<reference evidence="6 7" key="1">
    <citation type="submission" date="2016-01" db="EMBL/GenBank/DDBJ databases">
        <authorList>
            <person name="Oliw E.H."/>
        </authorList>
    </citation>
    <scope>NUCLEOTIDE SEQUENCE [LARGE SCALE GENOMIC DNA]</scope>
    <source>
        <strain evidence="6">LMG 27134</strain>
    </source>
</reference>
<dbReference type="PANTHER" id="PTHR30537">
    <property type="entry name" value="HTH-TYPE TRANSCRIPTIONAL REGULATOR"/>
    <property type="match status" value="1"/>
</dbReference>
<dbReference type="SUPFAM" id="SSF53850">
    <property type="entry name" value="Periplasmic binding protein-like II"/>
    <property type="match status" value="1"/>
</dbReference>
<dbReference type="EMBL" id="FCOK02000034">
    <property type="protein sequence ID" value="SAL46854.1"/>
    <property type="molecule type" value="Genomic_DNA"/>
</dbReference>
<dbReference type="GO" id="GO:0003677">
    <property type="term" value="F:DNA binding"/>
    <property type="evidence" value="ECO:0007669"/>
    <property type="project" value="UniProtKB-KW"/>
</dbReference>
<organism evidence="6 7">
    <name type="scientific">Caballeronia udeis</name>
    <dbReference type="NCBI Taxonomy" id="1232866"/>
    <lineage>
        <taxon>Bacteria</taxon>
        <taxon>Pseudomonadati</taxon>
        <taxon>Pseudomonadota</taxon>
        <taxon>Betaproteobacteria</taxon>
        <taxon>Burkholderiales</taxon>
        <taxon>Burkholderiaceae</taxon>
        <taxon>Caballeronia</taxon>
    </lineage>
</organism>
<dbReference type="InterPro" id="IPR036390">
    <property type="entry name" value="WH_DNA-bd_sf"/>
</dbReference>
<name>A0A158HR48_9BURK</name>
<dbReference type="InterPro" id="IPR005119">
    <property type="entry name" value="LysR_subst-bd"/>
</dbReference>